<proteinExistence type="predicted"/>
<evidence type="ECO:0000313" key="3">
    <source>
        <dbReference type="Proteomes" id="UP000007819"/>
    </source>
</evidence>
<dbReference type="GeneID" id="107882611"/>
<protein>
    <submittedName>
        <fullName evidence="2">Uncharacterized protein</fullName>
    </submittedName>
</protein>
<dbReference type="EnsemblMetazoa" id="XM_016801209.2">
    <property type="protein sequence ID" value="XP_016656698.1"/>
    <property type="gene ID" value="LOC107882611"/>
</dbReference>
<feature type="region of interest" description="Disordered" evidence="1">
    <location>
        <begin position="108"/>
        <end position="127"/>
    </location>
</feature>
<evidence type="ECO:0000313" key="2">
    <source>
        <dbReference type="EnsemblMetazoa" id="XP_016656698.1"/>
    </source>
</evidence>
<accession>A0A8R2D1X0</accession>
<reference evidence="3" key="1">
    <citation type="submission" date="2010-06" db="EMBL/GenBank/DDBJ databases">
        <authorList>
            <person name="Jiang H."/>
            <person name="Abraham K."/>
            <person name="Ali S."/>
            <person name="Alsbrooks S.L."/>
            <person name="Anim B.N."/>
            <person name="Anosike U.S."/>
            <person name="Attaway T."/>
            <person name="Bandaranaike D.P."/>
            <person name="Battles P.K."/>
            <person name="Bell S.N."/>
            <person name="Bell A.V."/>
            <person name="Beltran B."/>
            <person name="Bickham C."/>
            <person name="Bustamante Y."/>
            <person name="Caleb T."/>
            <person name="Canada A."/>
            <person name="Cardenas V."/>
            <person name="Carter K."/>
            <person name="Chacko J."/>
            <person name="Chandrabose M.N."/>
            <person name="Chavez D."/>
            <person name="Chavez A."/>
            <person name="Chen L."/>
            <person name="Chu H.-S."/>
            <person name="Claassen K.J."/>
            <person name="Cockrell R."/>
            <person name="Collins M."/>
            <person name="Cooper J.A."/>
            <person name="Cree A."/>
            <person name="Curry S.M."/>
            <person name="Da Y."/>
            <person name="Dao M.D."/>
            <person name="Das B."/>
            <person name="Davila M.-L."/>
            <person name="Davy-Carroll L."/>
            <person name="Denson S."/>
            <person name="Dinh H."/>
            <person name="Ebong V.E."/>
            <person name="Edwards J.R."/>
            <person name="Egan A."/>
            <person name="El-Daye J."/>
            <person name="Escobedo L."/>
            <person name="Fernandez S."/>
            <person name="Fernando P.R."/>
            <person name="Flagg N."/>
            <person name="Forbes L.D."/>
            <person name="Fowler R.G."/>
            <person name="Fu Q."/>
            <person name="Gabisi R.A."/>
            <person name="Ganer J."/>
            <person name="Garbino Pronczuk A."/>
            <person name="Garcia R.M."/>
            <person name="Garner T."/>
            <person name="Garrett T.E."/>
            <person name="Gonzalez D.A."/>
            <person name="Hamid H."/>
            <person name="Hawkins E.S."/>
            <person name="Hirani K."/>
            <person name="Hogues M.E."/>
            <person name="Hollins B."/>
            <person name="Hsiao C.-H."/>
            <person name="Jabil R."/>
            <person name="James M.L."/>
            <person name="Jhangiani S.N."/>
            <person name="Johnson B."/>
            <person name="Johnson Q."/>
            <person name="Joshi V."/>
            <person name="Kalu J.B."/>
            <person name="Kam C."/>
            <person name="Kashfia A."/>
            <person name="Keebler J."/>
            <person name="Kisamo H."/>
            <person name="Kovar C.L."/>
            <person name="Lago L.A."/>
            <person name="Lai C.-Y."/>
            <person name="Laidlaw J."/>
            <person name="Lara F."/>
            <person name="Le T.-K."/>
            <person name="Lee S.L."/>
            <person name="Legall F.H."/>
            <person name="Lemon S.J."/>
            <person name="Lewis L.R."/>
            <person name="Li B."/>
            <person name="Liu Y."/>
            <person name="Liu Y.-S."/>
            <person name="Lopez J."/>
            <person name="Lozado R.J."/>
            <person name="Lu J."/>
            <person name="Madu R.C."/>
            <person name="Maheshwari M."/>
            <person name="Maheshwari R."/>
            <person name="Malloy K."/>
            <person name="Martinez E."/>
            <person name="Mathew T."/>
            <person name="Mercado I.C."/>
            <person name="Mercado C."/>
            <person name="Meyer B."/>
            <person name="Montgomery K."/>
            <person name="Morgan M.B."/>
            <person name="Munidasa M."/>
            <person name="Nazareth L.V."/>
            <person name="Nelson J."/>
            <person name="Ng B.M."/>
            <person name="Nguyen N.B."/>
            <person name="Nguyen P.Q."/>
            <person name="Nguyen T."/>
            <person name="Obregon M."/>
            <person name="Okwuonu G.O."/>
            <person name="Onwere C.G."/>
            <person name="Orozco G."/>
            <person name="Parra A."/>
            <person name="Patel S."/>
            <person name="Patil S."/>
            <person name="Perez A."/>
            <person name="Perez Y."/>
            <person name="Pham C."/>
            <person name="Primus E.L."/>
            <person name="Pu L.-L."/>
            <person name="Puazo M."/>
            <person name="Qin X."/>
            <person name="Quiroz J.B."/>
            <person name="Reese J."/>
            <person name="Richards S."/>
            <person name="Rives C.M."/>
            <person name="Robberts R."/>
            <person name="Ruiz S.J."/>
            <person name="Ruiz M.J."/>
            <person name="Santibanez J."/>
            <person name="Schneider B.W."/>
            <person name="Sisson I."/>
            <person name="Smith M."/>
            <person name="Sodergren E."/>
            <person name="Song X.-Z."/>
            <person name="Song B.B."/>
            <person name="Summersgill H."/>
            <person name="Thelus R."/>
            <person name="Thornton R.D."/>
            <person name="Trejos Z.Y."/>
            <person name="Usmani K."/>
            <person name="Vattathil S."/>
            <person name="Villasana D."/>
            <person name="Walker D.L."/>
            <person name="Wang S."/>
            <person name="Wang K."/>
            <person name="White C.S."/>
            <person name="Williams A.C."/>
            <person name="Williamson J."/>
            <person name="Wilson K."/>
            <person name="Woghiren I.O."/>
            <person name="Woodworth J.R."/>
            <person name="Worley K.C."/>
            <person name="Wright R.A."/>
            <person name="Wu W."/>
            <person name="Young L."/>
            <person name="Zhang L."/>
            <person name="Zhang J."/>
            <person name="Zhu Y."/>
            <person name="Muzny D.M."/>
            <person name="Weinstock G."/>
            <person name="Gibbs R.A."/>
        </authorList>
    </citation>
    <scope>NUCLEOTIDE SEQUENCE [LARGE SCALE GENOMIC DNA]</scope>
    <source>
        <strain evidence="3">LSR1</strain>
    </source>
</reference>
<name>A0A8R2D1X0_ACYPI</name>
<keyword evidence="3" id="KW-1185">Reference proteome</keyword>
<dbReference type="RefSeq" id="XP_016656698.1">
    <property type="nucleotide sequence ID" value="XM_016801209.2"/>
</dbReference>
<organism evidence="2 3">
    <name type="scientific">Acyrthosiphon pisum</name>
    <name type="common">Pea aphid</name>
    <dbReference type="NCBI Taxonomy" id="7029"/>
    <lineage>
        <taxon>Eukaryota</taxon>
        <taxon>Metazoa</taxon>
        <taxon>Ecdysozoa</taxon>
        <taxon>Arthropoda</taxon>
        <taxon>Hexapoda</taxon>
        <taxon>Insecta</taxon>
        <taxon>Pterygota</taxon>
        <taxon>Neoptera</taxon>
        <taxon>Paraneoptera</taxon>
        <taxon>Hemiptera</taxon>
        <taxon>Sternorrhyncha</taxon>
        <taxon>Aphidomorpha</taxon>
        <taxon>Aphidoidea</taxon>
        <taxon>Aphididae</taxon>
        <taxon>Macrosiphini</taxon>
        <taxon>Acyrthosiphon</taxon>
    </lineage>
</organism>
<evidence type="ECO:0000256" key="1">
    <source>
        <dbReference type="SAM" id="MobiDB-lite"/>
    </source>
</evidence>
<dbReference type="KEGG" id="api:107882611"/>
<dbReference type="AlphaFoldDB" id="A0A8R2D1X0"/>
<reference evidence="2" key="2">
    <citation type="submission" date="2022-06" db="UniProtKB">
        <authorList>
            <consortium name="EnsemblMetazoa"/>
        </authorList>
    </citation>
    <scope>IDENTIFICATION</scope>
</reference>
<sequence length="127" mass="14011">MSSSPSSSRDGNPLFNLQKALDKCVSDWDKAKADRDKAEADLALVSPTRPKDANPILNTVTTDDMHSSSFSSKHGKSLFNLQKAMDKTVSDWDRAKAATVKFPTAFVTPTRQKNAKPMYPKPPSRQN</sequence>
<dbReference type="Proteomes" id="UP000007819">
    <property type="component" value="Chromosome X"/>
</dbReference>